<reference evidence="2 3" key="1">
    <citation type="submission" date="2019-01" db="EMBL/GenBank/DDBJ databases">
        <title>A draft genome assembly of the solar-powered sea slug Elysia chlorotica.</title>
        <authorList>
            <person name="Cai H."/>
            <person name="Li Q."/>
            <person name="Fang X."/>
            <person name="Li J."/>
            <person name="Curtis N.E."/>
            <person name="Altenburger A."/>
            <person name="Shibata T."/>
            <person name="Feng M."/>
            <person name="Maeda T."/>
            <person name="Schwartz J.A."/>
            <person name="Shigenobu S."/>
            <person name="Lundholm N."/>
            <person name="Nishiyama T."/>
            <person name="Yang H."/>
            <person name="Hasebe M."/>
            <person name="Li S."/>
            <person name="Pierce S.K."/>
            <person name="Wang J."/>
        </authorList>
    </citation>
    <scope>NUCLEOTIDE SEQUENCE [LARGE SCALE GENOMIC DNA]</scope>
    <source>
        <strain evidence="2">EC2010</strain>
        <tissue evidence="2">Whole organism of an adult</tissue>
    </source>
</reference>
<dbReference type="Proteomes" id="UP000271974">
    <property type="component" value="Unassembled WGS sequence"/>
</dbReference>
<dbReference type="EMBL" id="RQTK01000771">
    <property type="protein sequence ID" value="RUS75107.1"/>
    <property type="molecule type" value="Genomic_DNA"/>
</dbReference>
<gene>
    <name evidence="2" type="ORF">EGW08_017138</name>
</gene>
<evidence type="ECO:0000256" key="1">
    <source>
        <dbReference type="SAM" id="MobiDB-lite"/>
    </source>
</evidence>
<dbReference type="AlphaFoldDB" id="A0A433T0S1"/>
<evidence type="ECO:0000313" key="3">
    <source>
        <dbReference type="Proteomes" id="UP000271974"/>
    </source>
</evidence>
<sequence>MDFLQACKEAEASGTSRQQFLKVWEQEAKMKQTEKELKLQKMRTEAQSSGTGGDAPMVTNMVEAQLQKFSIEQRRVLGNLREELQQQNQALIGDISRLLEGFASMVGRVVKEELEVAVSQLSSSHVPQKPKITEQKSTRTWSKVHQEESASQELSSTEGEIPLKGQSKKSGKMQTQKALAKQQQGNSASIKSQPITSSANKQGKKATPNQQHGTSESAKSQPIKKSVSKQQVRNGLPTSEVPKLFTLGDSIRNEDVMSSSVHFFPEDGPANMLIFDIQRVAQSGKVSKSPVYYLQDCPCKVQLCLWFDAEKKMNMRATLWGLAPEPLSAPRLFTFNGRIKNKASQSYSSLFCSESSAFKMKNGSNLSVKLEPSLKTGTGVYSMNLGELVKRRYILENRNSISINWTVSSKEDP</sequence>
<feature type="compositionally biased region" description="Polar residues" evidence="1">
    <location>
        <begin position="138"/>
        <end position="158"/>
    </location>
</feature>
<dbReference type="OrthoDB" id="6156745at2759"/>
<name>A0A433T0S1_ELYCH</name>
<evidence type="ECO:0000313" key="2">
    <source>
        <dbReference type="EMBL" id="RUS75107.1"/>
    </source>
</evidence>
<feature type="compositionally biased region" description="Polar residues" evidence="1">
    <location>
        <begin position="172"/>
        <end position="220"/>
    </location>
</feature>
<keyword evidence="3" id="KW-1185">Reference proteome</keyword>
<comment type="caution">
    <text evidence="2">The sequence shown here is derived from an EMBL/GenBank/DDBJ whole genome shotgun (WGS) entry which is preliminary data.</text>
</comment>
<accession>A0A433T0S1</accession>
<protein>
    <submittedName>
        <fullName evidence="2">Uncharacterized protein</fullName>
    </submittedName>
</protein>
<feature type="region of interest" description="Disordered" evidence="1">
    <location>
        <begin position="121"/>
        <end position="235"/>
    </location>
</feature>
<organism evidence="2 3">
    <name type="scientific">Elysia chlorotica</name>
    <name type="common">Eastern emerald elysia</name>
    <name type="synonym">Sea slug</name>
    <dbReference type="NCBI Taxonomy" id="188477"/>
    <lineage>
        <taxon>Eukaryota</taxon>
        <taxon>Metazoa</taxon>
        <taxon>Spiralia</taxon>
        <taxon>Lophotrochozoa</taxon>
        <taxon>Mollusca</taxon>
        <taxon>Gastropoda</taxon>
        <taxon>Heterobranchia</taxon>
        <taxon>Euthyneura</taxon>
        <taxon>Panpulmonata</taxon>
        <taxon>Sacoglossa</taxon>
        <taxon>Placobranchoidea</taxon>
        <taxon>Plakobranchidae</taxon>
        <taxon>Elysia</taxon>
    </lineage>
</organism>
<proteinExistence type="predicted"/>